<feature type="transmembrane region" description="Helical" evidence="7">
    <location>
        <begin position="84"/>
        <end position="104"/>
    </location>
</feature>
<dbReference type="AlphaFoldDB" id="A0A4R2F799"/>
<dbReference type="NCBIfam" id="TIGR00924">
    <property type="entry name" value="yjdL_sub1_fam"/>
    <property type="match status" value="1"/>
</dbReference>
<feature type="transmembrane region" description="Helical" evidence="7">
    <location>
        <begin position="341"/>
        <end position="362"/>
    </location>
</feature>
<keyword evidence="3 7" id="KW-0812">Transmembrane</keyword>
<feature type="transmembrane region" description="Helical" evidence="7">
    <location>
        <begin position="408"/>
        <end position="430"/>
    </location>
</feature>
<feature type="transmembrane region" description="Helical" evidence="7">
    <location>
        <begin position="442"/>
        <end position="461"/>
    </location>
</feature>
<keyword evidence="4" id="KW-0571">Peptide transport</keyword>
<evidence type="ECO:0000256" key="1">
    <source>
        <dbReference type="ARBA" id="ARBA00004141"/>
    </source>
</evidence>
<evidence type="ECO:0000256" key="3">
    <source>
        <dbReference type="ARBA" id="ARBA00022692"/>
    </source>
</evidence>
<evidence type="ECO:0000256" key="7">
    <source>
        <dbReference type="SAM" id="Phobius"/>
    </source>
</evidence>
<feature type="transmembrane region" description="Helical" evidence="7">
    <location>
        <begin position="296"/>
        <end position="314"/>
    </location>
</feature>
<gene>
    <name evidence="8" type="ORF">EDC91_11721</name>
</gene>
<feature type="transmembrane region" description="Helical" evidence="7">
    <location>
        <begin position="25"/>
        <end position="46"/>
    </location>
</feature>
<dbReference type="RefSeq" id="WP_133039323.1">
    <property type="nucleotide sequence ID" value="NZ_SLWF01000017.1"/>
</dbReference>
<feature type="transmembrane region" description="Helical" evidence="7">
    <location>
        <begin position="58"/>
        <end position="77"/>
    </location>
</feature>
<organism evidence="8 9">
    <name type="scientific">Shewanella fodinae</name>
    <dbReference type="NCBI Taxonomy" id="552357"/>
    <lineage>
        <taxon>Bacteria</taxon>
        <taxon>Pseudomonadati</taxon>
        <taxon>Pseudomonadota</taxon>
        <taxon>Gammaproteobacteria</taxon>
        <taxon>Alteromonadales</taxon>
        <taxon>Shewanellaceae</taxon>
        <taxon>Shewanella</taxon>
    </lineage>
</organism>
<comment type="subcellular location">
    <subcellularLocation>
        <location evidence="1">Membrane</location>
        <topology evidence="1">Multi-pass membrane protein</topology>
    </subcellularLocation>
</comment>
<dbReference type="Pfam" id="PF00854">
    <property type="entry name" value="PTR2"/>
    <property type="match status" value="1"/>
</dbReference>
<reference evidence="8 9" key="1">
    <citation type="submission" date="2019-03" db="EMBL/GenBank/DDBJ databases">
        <title>Freshwater and sediment microbial communities from various areas in North America, analyzing microbe dynamics in response to fracking.</title>
        <authorList>
            <person name="Lamendella R."/>
        </authorList>
    </citation>
    <scope>NUCLEOTIDE SEQUENCE [LARGE SCALE GENOMIC DNA]</scope>
    <source>
        <strain evidence="8 9">74A</strain>
    </source>
</reference>
<dbReference type="FunFam" id="1.20.1250.20:FF:000651">
    <property type="entry name" value="Glutathione uptake transporter"/>
    <property type="match status" value="1"/>
</dbReference>
<dbReference type="InterPro" id="IPR018456">
    <property type="entry name" value="PTR2_symporter_CS"/>
</dbReference>
<dbReference type="GO" id="GO:0006857">
    <property type="term" value="P:oligopeptide transport"/>
    <property type="evidence" value="ECO:0007669"/>
    <property type="project" value="InterPro"/>
</dbReference>
<accession>A0A4R2F799</accession>
<protein>
    <submittedName>
        <fullName evidence="8">POT family proton-dependent oligopeptide transporter</fullName>
    </submittedName>
</protein>
<evidence type="ECO:0000313" key="9">
    <source>
        <dbReference type="Proteomes" id="UP000294832"/>
    </source>
</evidence>
<dbReference type="GO" id="GO:1904680">
    <property type="term" value="F:peptide transmembrane transporter activity"/>
    <property type="evidence" value="ECO:0007669"/>
    <property type="project" value="InterPro"/>
</dbReference>
<evidence type="ECO:0000256" key="4">
    <source>
        <dbReference type="ARBA" id="ARBA00022856"/>
    </source>
</evidence>
<dbReference type="InterPro" id="IPR000109">
    <property type="entry name" value="POT_fam"/>
</dbReference>
<feature type="transmembrane region" description="Helical" evidence="7">
    <location>
        <begin position="110"/>
        <end position="129"/>
    </location>
</feature>
<dbReference type="GO" id="GO:0016020">
    <property type="term" value="C:membrane"/>
    <property type="evidence" value="ECO:0007669"/>
    <property type="project" value="UniProtKB-SubCell"/>
</dbReference>
<feature type="transmembrane region" description="Helical" evidence="7">
    <location>
        <begin position="177"/>
        <end position="196"/>
    </location>
</feature>
<feature type="transmembrane region" description="Helical" evidence="7">
    <location>
        <begin position="233"/>
        <end position="251"/>
    </location>
</feature>
<dbReference type="Proteomes" id="UP000294832">
    <property type="component" value="Unassembled WGS sequence"/>
</dbReference>
<evidence type="ECO:0000256" key="6">
    <source>
        <dbReference type="ARBA" id="ARBA00023136"/>
    </source>
</evidence>
<dbReference type="InterPro" id="IPR036259">
    <property type="entry name" value="MFS_trans_sf"/>
</dbReference>
<keyword evidence="5 7" id="KW-1133">Transmembrane helix</keyword>
<dbReference type="EMBL" id="SLWF01000017">
    <property type="protein sequence ID" value="TCN82802.1"/>
    <property type="molecule type" value="Genomic_DNA"/>
</dbReference>
<dbReference type="InterPro" id="IPR005279">
    <property type="entry name" value="Dipep/tripep_permease"/>
</dbReference>
<keyword evidence="4" id="KW-0813">Transport</keyword>
<feature type="transmembrane region" description="Helical" evidence="7">
    <location>
        <begin position="257"/>
        <end position="275"/>
    </location>
</feature>
<keyword evidence="6 7" id="KW-0472">Membrane</keyword>
<dbReference type="OrthoDB" id="5351355at2"/>
<evidence type="ECO:0000313" key="8">
    <source>
        <dbReference type="EMBL" id="TCN82802.1"/>
    </source>
</evidence>
<evidence type="ECO:0000256" key="5">
    <source>
        <dbReference type="ARBA" id="ARBA00022989"/>
    </source>
</evidence>
<dbReference type="SUPFAM" id="SSF103473">
    <property type="entry name" value="MFS general substrate transporter"/>
    <property type="match status" value="1"/>
</dbReference>
<feature type="transmembrane region" description="Helical" evidence="7">
    <location>
        <begin position="481"/>
        <end position="502"/>
    </location>
</feature>
<feature type="transmembrane region" description="Helical" evidence="7">
    <location>
        <begin position="374"/>
        <end position="396"/>
    </location>
</feature>
<comment type="caution">
    <text evidence="8">The sequence shown here is derived from an EMBL/GenBank/DDBJ whole genome shotgun (WGS) entry which is preliminary data.</text>
</comment>
<sequence length="518" mass="56999">MASTSTGSWPRQIPFIIASEACERFSFYGMRNILTPFLMTALLLSVPEELRQGEAKDVFHSFVIGVYFFPLLGGWIADRFFGKYHTILWLSIVYVIGHAFLAMFETSKTGFYSGLFLIALGSGGIKPLVSSFMGDQFDQSNKSLAQKAFDMFYFTINFGSFFASLSMPLILKFFGPAVAFGIPGVLMFIATVFFWYGRKRYVHIEPNAHDPHGFLPVVKSAILTPMPGQANKGLWLSITGILLALFALSQFPSLGVVTSLCLALVLVMGFVGVGASMQLQRALSRHPSEAVDGVKSVFRILILFALVTPFWSLFDQKASTWILQANHMAKPEWFEPAMMQALNPLLVMLLIPFNNFVLYPALQRSGVTLTALRKMGAGIAFSGLSWIVIGSLQLIMDGGSVISITWQVLPYALLTFGEVLVSATGLEFAYSQAPKSMKGSIMSFWTLSVTVGNLWVLLANASVKSESVTNKIAATGISVTAFQMFFFAGFALLAALVFALYARSYTMQDHYRSVSESH</sequence>
<keyword evidence="9" id="KW-1185">Reference proteome</keyword>
<dbReference type="PANTHER" id="PTHR11654">
    <property type="entry name" value="OLIGOPEPTIDE TRANSPORTER-RELATED"/>
    <property type="match status" value="1"/>
</dbReference>
<dbReference type="Gene3D" id="1.20.1250.20">
    <property type="entry name" value="MFS general substrate transporter like domains"/>
    <property type="match status" value="1"/>
</dbReference>
<evidence type="ECO:0000256" key="2">
    <source>
        <dbReference type="ARBA" id="ARBA00005982"/>
    </source>
</evidence>
<proteinExistence type="inferred from homology"/>
<name>A0A4R2F799_9GAMM</name>
<dbReference type="PROSITE" id="PS01022">
    <property type="entry name" value="PTR2_1"/>
    <property type="match status" value="1"/>
</dbReference>
<keyword evidence="4" id="KW-0653">Protein transport</keyword>
<comment type="similarity">
    <text evidence="2">Belongs to the major facilitator superfamily. Proton-dependent oligopeptide transporter (POT/PTR) (TC 2.A.17) family.</text>
</comment>